<sequence length="257" mass="28537">MRKTIIFSVLILTSIFSYSQDKITNQSILDLIDLGFESEVIKAKINSSPSNFDTSMNQLKSLKEKGVSPDILALMIDKSKAVIENGVFFYRKDDLIKIEPSVFSGTRTSALGAGLTSGIAAAKIKSYVNNSNSSNKVDSSNLSFIFQFDTQNKNDLGSGNWWFKTASSPNEFALTELKQKKNRRELVTGKVRAITASTQMGIDSKNTIEFSIEDLGDGRYKVTPKEKLKPGEYCFFYQGTVPMGGYNNQSIFDFSVQ</sequence>
<evidence type="ECO:0000313" key="1">
    <source>
        <dbReference type="EMBL" id="SHI62811.1"/>
    </source>
</evidence>
<dbReference type="Proteomes" id="UP000184231">
    <property type="component" value="Unassembled WGS sequence"/>
</dbReference>
<organism evidence="1 2">
    <name type="scientific">Arenibacter nanhaiticus</name>
    <dbReference type="NCBI Taxonomy" id="558155"/>
    <lineage>
        <taxon>Bacteria</taxon>
        <taxon>Pseudomonadati</taxon>
        <taxon>Bacteroidota</taxon>
        <taxon>Flavobacteriia</taxon>
        <taxon>Flavobacteriales</taxon>
        <taxon>Flavobacteriaceae</taxon>
        <taxon>Arenibacter</taxon>
    </lineage>
</organism>
<accession>A0A1M6CPP3</accession>
<dbReference type="STRING" id="558155.SAMN04487911_1047"/>
<dbReference type="OrthoDB" id="1173423at2"/>
<dbReference type="RefSeq" id="WP_072763255.1">
    <property type="nucleotide sequence ID" value="NZ_FQYX01000004.1"/>
</dbReference>
<name>A0A1M6CPP3_9FLAO</name>
<protein>
    <submittedName>
        <fullName evidence="1">Uncharacterized protein</fullName>
    </submittedName>
</protein>
<proteinExistence type="predicted"/>
<keyword evidence="2" id="KW-1185">Reference proteome</keyword>
<gene>
    <name evidence="1" type="ORF">SAMN04487911_1047</name>
</gene>
<reference evidence="1 2" key="1">
    <citation type="submission" date="2016-11" db="EMBL/GenBank/DDBJ databases">
        <authorList>
            <person name="Jaros S."/>
            <person name="Januszkiewicz K."/>
            <person name="Wedrychowicz H."/>
        </authorList>
    </citation>
    <scope>NUCLEOTIDE SEQUENCE [LARGE SCALE GENOMIC DNA]</scope>
    <source>
        <strain evidence="1 2">CGMCC 1.8863</strain>
    </source>
</reference>
<evidence type="ECO:0000313" key="2">
    <source>
        <dbReference type="Proteomes" id="UP000184231"/>
    </source>
</evidence>
<dbReference type="AlphaFoldDB" id="A0A1M6CPP3"/>
<dbReference type="EMBL" id="FQYX01000004">
    <property type="protein sequence ID" value="SHI62811.1"/>
    <property type="molecule type" value="Genomic_DNA"/>
</dbReference>